<evidence type="ECO:0000313" key="2">
    <source>
        <dbReference type="EMBL" id="GBB84119.1"/>
    </source>
</evidence>
<dbReference type="EMBL" id="BLAL01000005">
    <property type="protein sequence ID" value="GES73013.1"/>
    <property type="molecule type" value="Genomic_DNA"/>
</dbReference>
<proteinExistence type="predicted"/>
<organism evidence="2 4">
    <name type="scientific">Rhizophagus clarus</name>
    <dbReference type="NCBI Taxonomy" id="94130"/>
    <lineage>
        <taxon>Eukaryota</taxon>
        <taxon>Fungi</taxon>
        <taxon>Fungi incertae sedis</taxon>
        <taxon>Mucoromycota</taxon>
        <taxon>Glomeromycotina</taxon>
        <taxon>Glomeromycetes</taxon>
        <taxon>Glomerales</taxon>
        <taxon>Glomeraceae</taxon>
        <taxon>Rhizophagus</taxon>
    </lineage>
</organism>
<protein>
    <submittedName>
        <fullName evidence="2">Uncharacterized protein</fullName>
    </submittedName>
</protein>
<dbReference type="Proteomes" id="UP000247702">
    <property type="component" value="Unassembled WGS sequence"/>
</dbReference>
<evidence type="ECO:0000256" key="1">
    <source>
        <dbReference type="SAM" id="MobiDB-lite"/>
    </source>
</evidence>
<feature type="region of interest" description="Disordered" evidence="1">
    <location>
        <begin position="1"/>
        <end position="46"/>
    </location>
</feature>
<dbReference type="EMBL" id="BEXD01000087">
    <property type="protein sequence ID" value="GBB84119.1"/>
    <property type="molecule type" value="Genomic_DNA"/>
</dbReference>
<evidence type="ECO:0000313" key="4">
    <source>
        <dbReference type="Proteomes" id="UP000247702"/>
    </source>
</evidence>
<comment type="caution">
    <text evidence="2">The sequence shown here is derived from an EMBL/GenBank/DDBJ whole genome shotgun (WGS) entry which is preliminary data.</text>
</comment>
<sequence>MTSMNSNDIDQEVTNNNNNNNNDNNDQEHPTLEPFTAPENPNNPNKKLLPLAAMGGFFIEVGKKISNICNMTNRK</sequence>
<reference evidence="2 4" key="1">
    <citation type="submission" date="2017-11" db="EMBL/GenBank/DDBJ databases">
        <title>The genome of Rhizophagus clarus HR1 reveals common genetic basis of auxotrophy among arbuscular mycorrhizal fungi.</title>
        <authorList>
            <person name="Kobayashi Y."/>
        </authorList>
    </citation>
    <scope>NUCLEOTIDE SEQUENCE [LARGE SCALE GENOMIC DNA]</scope>
    <source>
        <strain evidence="2 4">HR1</strain>
    </source>
</reference>
<dbReference type="Proteomes" id="UP000615446">
    <property type="component" value="Unassembled WGS sequence"/>
</dbReference>
<feature type="compositionally biased region" description="Polar residues" evidence="1">
    <location>
        <begin position="1"/>
        <end position="14"/>
    </location>
</feature>
<reference evidence="3" key="2">
    <citation type="submission" date="2019-10" db="EMBL/GenBank/DDBJ databases">
        <title>Conservation and host-specific expression of non-tandemly repeated heterogenous ribosome RNA gene in arbuscular mycorrhizal fungi.</title>
        <authorList>
            <person name="Maeda T."/>
            <person name="Kobayashi Y."/>
            <person name="Nakagawa T."/>
            <person name="Ezawa T."/>
            <person name="Yamaguchi K."/>
            <person name="Bino T."/>
            <person name="Nishimoto Y."/>
            <person name="Shigenobu S."/>
            <person name="Kawaguchi M."/>
        </authorList>
    </citation>
    <scope>NUCLEOTIDE SEQUENCE</scope>
    <source>
        <strain evidence="3">HR1</strain>
    </source>
</reference>
<feature type="compositionally biased region" description="Low complexity" evidence="1">
    <location>
        <begin position="15"/>
        <end position="24"/>
    </location>
</feature>
<gene>
    <name evidence="3" type="ORF">RCL2_000055800</name>
    <name evidence="2" type="ORF">RclHR1_10760001</name>
</gene>
<evidence type="ECO:0000313" key="3">
    <source>
        <dbReference type="EMBL" id="GES73013.1"/>
    </source>
</evidence>
<name>A0A2Z6QEI8_9GLOM</name>
<dbReference type="AlphaFoldDB" id="A0A2Z6QEI8"/>
<accession>A0A2Z6QEI8</accession>
<keyword evidence="4" id="KW-1185">Reference proteome</keyword>